<dbReference type="InterPro" id="IPR020806">
    <property type="entry name" value="PKS_PP-bd"/>
</dbReference>
<dbReference type="Gene3D" id="3.10.129.110">
    <property type="entry name" value="Polyketide synthase dehydratase"/>
    <property type="match status" value="1"/>
</dbReference>
<evidence type="ECO:0000259" key="9">
    <source>
        <dbReference type="PROSITE" id="PS50174"/>
    </source>
</evidence>
<dbReference type="InterPro" id="IPR036736">
    <property type="entry name" value="ACP-like_sf"/>
</dbReference>
<dbReference type="InterPro" id="IPR009081">
    <property type="entry name" value="PP-bd_ACP"/>
</dbReference>
<dbReference type="SMART" id="SM00443">
    <property type="entry name" value="G_patch"/>
    <property type="match status" value="1"/>
</dbReference>
<dbReference type="InterPro" id="IPR013217">
    <property type="entry name" value="Methyltransf_12"/>
</dbReference>
<dbReference type="Pfam" id="PF16073">
    <property type="entry name" value="SAT"/>
    <property type="match status" value="1"/>
</dbReference>
<gene>
    <name evidence="12" type="ORF">DL764_005636</name>
</gene>
<evidence type="ECO:0000256" key="5">
    <source>
        <dbReference type="ARBA" id="ARBA00023315"/>
    </source>
</evidence>
<dbReference type="PROSITE" id="PS52019">
    <property type="entry name" value="PKS_MFAS_DH"/>
    <property type="match status" value="1"/>
</dbReference>
<dbReference type="Pfam" id="PF08242">
    <property type="entry name" value="Methyltransf_12"/>
    <property type="match status" value="1"/>
</dbReference>
<evidence type="ECO:0000259" key="8">
    <source>
        <dbReference type="PROSITE" id="PS50075"/>
    </source>
</evidence>
<dbReference type="SMART" id="SM00827">
    <property type="entry name" value="PKS_AT"/>
    <property type="match status" value="1"/>
</dbReference>
<dbReference type="InterPro" id="IPR041068">
    <property type="entry name" value="HTH_51"/>
</dbReference>
<dbReference type="InterPro" id="IPR006162">
    <property type="entry name" value="Ppantetheine_attach_site"/>
</dbReference>
<dbReference type="Gene3D" id="3.40.366.10">
    <property type="entry name" value="Malonyl-Coenzyme A Acyl Carrier Protein, domain 2"/>
    <property type="match status" value="2"/>
</dbReference>
<feature type="compositionally biased region" description="Basic and acidic residues" evidence="7">
    <location>
        <begin position="2822"/>
        <end position="2836"/>
    </location>
</feature>
<feature type="domain" description="PKS/mFAS DH" evidence="11">
    <location>
        <begin position="1323"/>
        <end position="1635"/>
    </location>
</feature>
<dbReference type="InterPro" id="IPR020841">
    <property type="entry name" value="PKS_Beta-ketoAc_synthase_dom"/>
</dbReference>
<feature type="compositionally biased region" description="Acidic residues" evidence="7">
    <location>
        <begin position="2948"/>
        <end position="2966"/>
    </location>
</feature>
<dbReference type="STRING" id="155417.A0A4Q4TAA2"/>
<dbReference type="InterPro" id="IPR000467">
    <property type="entry name" value="G_patch_dom"/>
</dbReference>
<dbReference type="CDD" id="cd02440">
    <property type="entry name" value="AdoMet_MTases"/>
    <property type="match status" value="1"/>
</dbReference>
<accession>A0A4Q4TAA2</accession>
<comment type="caution">
    <text evidence="6">Lacks conserved residue(s) required for the propagation of feature annotation.</text>
</comment>
<dbReference type="SMART" id="SM00823">
    <property type="entry name" value="PKS_PP"/>
    <property type="match status" value="1"/>
</dbReference>
<feature type="region of interest" description="N-terminal hotdog fold" evidence="6">
    <location>
        <begin position="1323"/>
        <end position="1457"/>
    </location>
</feature>
<evidence type="ECO:0000313" key="12">
    <source>
        <dbReference type="EMBL" id="RYP02762.1"/>
    </source>
</evidence>
<dbReference type="GO" id="GO:0044550">
    <property type="term" value="P:secondary metabolite biosynthetic process"/>
    <property type="evidence" value="ECO:0007669"/>
    <property type="project" value="UniProtKB-ARBA"/>
</dbReference>
<dbReference type="SMART" id="SM00825">
    <property type="entry name" value="PKS_KS"/>
    <property type="match status" value="1"/>
</dbReference>
<dbReference type="PANTHER" id="PTHR45681">
    <property type="entry name" value="POLYKETIDE SYNTHASE 44-RELATED"/>
    <property type="match status" value="1"/>
</dbReference>
<keyword evidence="4" id="KW-0511">Multifunctional enzyme</keyword>
<evidence type="ECO:0008006" key="14">
    <source>
        <dbReference type="Google" id="ProtNLM"/>
    </source>
</evidence>
<reference evidence="12 13" key="1">
    <citation type="submission" date="2018-06" db="EMBL/GenBank/DDBJ databases">
        <title>Complete Genomes of Monosporascus.</title>
        <authorList>
            <person name="Robinson A.J."/>
            <person name="Natvig D.O."/>
        </authorList>
    </citation>
    <scope>NUCLEOTIDE SEQUENCE [LARGE SCALE GENOMIC DNA]</scope>
    <source>
        <strain evidence="12 13">CBS 110550</strain>
    </source>
</reference>
<dbReference type="InterPro" id="IPR016035">
    <property type="entry name" value="Acyl_Trfase/lysoPLipase"/>
</dbReference>
<dbReference type="GO" id="GO:0003676">
    <property type="term" value="F:nucleic acid binding"/>
    <property type="evidence" value="ECO:0007669"/>
    <property type="project" value="InterPro"/>
</dbReference>
<feature type="compositionally biased region" description="Basic and acidic residues" evidence="7">
    <location>
        <begin position="2669"/>
        <end position="2679"/>
    </location>
</feature>
<feature type="region of interest" description="Disordered" evidence="7">
    <location>
        <begin position="3010"/>
        <end position="3056"/>
    </location>
</feature>
<feature type="compositionally biased region" description="Polar residues" evidence="7">
    <location>
        <begin position="1804"/>
        <end position="1815"/>
    </location>
</feature>
<feature type="compositionally biased region" description="Basic and acidic residues" evidence="7">
    <location>
        <begin position="2861"/>
        <end position="2872"/>
    </location>
</feature>
<dbReference type="InterPro" id="IPR013120">
    <property type="entry name" value="FAR_NAD-bd"/>
</dbReference>
<feature type="compositionally biased region" description="Basic residues" evidence="7">
    <location>
        <begin position="3165"/>
        <end position="3181"/>
    </location>
</feature>
<dbReference type="OrthoDB" id="329835at2759"/>
<evidence type="ECO:0000256" key="7">
    <source>
        <dbReference type="SAM" id="MobiDB-lite"/>
    </source>
</evidence>
<feature type="compositionally biased region" description="Basic and acidic residues" evidence="7">
    <location>
        <begin position="1772"/>
        <end position="1781"/>
    </location>
</feature>
<keyword evidence="2" id="KW-0597">Phosphoprotein</keyword>
<dbReference type="InterPro" id="IPR042104">
    <property type="entry name" value="PKS_dehydratase_sf"/>
</dbReference>
<keyword evidence="5" id="KW-0012">Acyltransferase</keyword>
<feature type="compositionally biased region" description="Low complexity" evidence="7">
    <location>
        <begin position="2936"/>
        <end position="2947"/>
    </location>
</feature>
<feature type="region of interest" description="Disordered" evidence="7">
    <location>
        <begin position="1768"/>
        <end position="1820"/>
    </location>
</feature>
<feature type="domain" description="Carrier" evidence="8">
    <location>
        <begin position="1693"/>
        <end position="1767"/>
    </location>
</feature>
<dbReference type="Proteomes" id="UP000293360">
    <property type="component" value="Unassembled WGS sequence"/>
</dbReference>
<feature type="compositionally biased region" description="Polar residues" evidence="7">
    <location>
        <begin position="3210"/>
        <end position="3219"/>
    </location>
</feature>
<feature type="region of interest" description="Disordered" evidence="7">
    <location>
        <begin position="2813"/>
        <end position="2994"/>
    </location>
</feature>
<organism evidence="12 13">
    <name type="scientific">Monosporascus ibericus</name>
    <dbReference type="NCBI Taxonomy" id="155417"/>
    <lineage>
        <taxon>Eukaryota</taxon>
        <taxon>Fungi</taxon>
        <taxon>Dikarya</taxon>
        <taxon>Ascomycota</taxon>
        <taxon>Pezizomycotina</taxon>
        <taxon>Sordariomycetes</taxon>
        <taxon>Xylariomycetidae</taxon>
        <taxon>Xylariales</taxon>
        <taxon>Xylariales incertae sedis</taxon>
        <taxon>Monosporascus</taxon>
    </lineage>
</organism>
<dbReference type="InterPro" id="IPR014043">
    <property type="entry name" value="Acyl_transferase_dom"/>
</dbReference>
<dbReference type="SUPFAM" id="SSF52151">
    <property type="entry name" value="FabD/lysophospholipase-like"/>
    <property type="match status" value="1"/>
</dbReference>
<evidence type="ECO:0000256" key="6">
    <source>
        <dbReference type="PROSITE-ProRule" id="PRU01363"/>
    </source>
</evidence>
<name>A0A4Q4TAA2_9PEZI</name>
<feature type="compositionally biased region" description="Pro residues" evidence="7">
    <location>
        <begin position="2882"/>
        <end position="2900"/>
    </location>
</feature>
<dbReference type="Pfam" id="PF02801">
    <property type="entry name" value="Ketoacyl-synt_C"/>
    <property type="match status" value="1"/>
</dbReference>
<dbReference type="InterPro" id="IPR029063">
    <property type="entry name" value="SAM-dependent_MTases_sf"/>
</dbReference>
<dbReference type="InterPro" id="IPR049900">
    <property type="entry name" value="PKS_mFAS_DH"/>
</dbReference>
<dbReference type="InterPro" id="IPR050444">
    <property type="entry name" value="Polyketide_Synthase"/>
</dbReference>
<dbReference type="InterPro" id="IPR032088">
    <property type="entry name" value="SAT"/>
</dbReference>
<dbReference type="InterPro" id="IPR001227">
    <property type="entry name" value="Ac_transferase_dom_sf"/>
</dbReference>
<dbReference type="SUPFAM" id="SSF51735">
    <property type="entry name" value="NAD(P)-binding Rossmann-fold domains"/>
    <property type="match status" value="1"/>
</dbReference>
<dbReference type="Pfam" id="PF00550">
    <property type="entry name" value="PP-binding"/>
    <property type="match status" value="1"/>
</dbReference>
<dbReference type="PROSITE" id="PS50075">
    <property type="entry name" value="CARRIER"/>
    <property type="match status" value="1"/>
</dbReference>
<dbReference type="Pfam" id="PF01585">
    <property type="entry name" value="G-patch"/>
    <property type="match status" value="1"/>
</dbReference>
<dbReference type="Gene3D" id="1.10.1200.10">
    <property type="entry name" value="ACP-like"/>
    <property type="match status" value="1"/>
</dbReference>
<dbReference type="Gene3D" id="3.30.70.330">
    <property type="match status" value="1"/>
</dbReference>
<dbReference type="CDD" id="cd00833">
    <property type="entry name" value="PKS"/>
    <property type="match status" value="1"/>
</dbReference>
<evidence type="ECO:0000259" key="11">
    <source>
        <dbReference type="PROSITE" id="PS52019"/>
    </source>
</evidence>
<dbReference type="GO" id="GO:0031177">
    <property type="term" value="F:phosphopantetheine binding"/>
    <property type="evidence" value="ECO:0007669"/>
    <property type="project" value="InterPro"/>
</dbReference>
<dbReference type="Gene3D" id="3.40.47.10">
    <property type="match status" value="1"/>
</dbReference>
<feature type="region of interest" description="Disordered" evidence="7">
    <location>
        <begin position="3165"/>
        <end position="3219"/>
    </location>
</feature>
<dbReference type="PROSITE" id="PS00012">
    <property type="entry name" value="PHOSPHOPANTETHEINE"/>
    <property type="match status" value="1"/>
</dbReference>
<keyword evidence="13" id="KW-1185">Reference proteome</keyword>
<dbReference type="GO" id="GO:0016746">
    <property type="term" value="F:acyltransferase activity"/>
    <property type="evidence" value="ECO:0007669"/>
    <property type="project" value="UniProtKB-KW"/>
</dbReference>
<dbReference type="Pfam" id="PF07993">
    <property type="entry name" value="NAD_binding_4"/>
    <property type="match status" value="1"/>
</dbReference>
<dbReference type="Pfam" id="PF18558">
    <property type="entry name" value="HTH_51"/>
    <property type="match status" value="1"/>
</dbReference>
<dbReference type="PANTHER" id="PTHR45681:SF6">
    <property type="entry name" value="POLYKETIDE SYNTHASE 37"/>
    <property type="match status" value="1"/>
</dbReference>
<dbReference type="InterPro" id="IPR036291">
    <property type="entry name" value="NAD(P)-bd_dom_sf"/>
</dbReference>
<dbReference type="EMBL" id="QJNU01000302">
    <property type="protein sequence ID" value="RYP02762.1"/>
    <property type="molecule type" value="Genomic_DNA"/>
</dbReference>
<dbReference type="Pfam" id="PF00698">
    <property type="entry name" value="Acyl_transf_1"/>
    <property type="match status" value="1"/>
</dbReference>
<dbReference type="InterPro" id="IPR012677">
    <property type="entry name" value="Nucleotide-bd_a/b_plait_sf"/>
</dbReference>
<dbReference type="Gene3D" id="3.40.50.150">
    <property type="entry name" value="Vaccinia Virus protein VP39"/>
    <property type="match status" value="1"/>
</dbReference>
<dbReference type="Gene3D" id="3.30.70.3290">
    <property type="match status" value="1"/>
</dbReference>
<dbReference type="SMART" id="SM01294">
    <property type="entry name" value="PKS_PP_betabranch"/>
    <property type="match status" value="1"/>
</dbReference>
<proteinExistence type="predicted"/>
<dbReference type="SUPFAM" id="SSF53335">
    <property type="entry name" value="S-adenosyl-L-methionine-dependent methyltransferases"/>
    <property type="match status" value="1"/>
</dbReference>
<dbReference type="SUPFAM" id="SSF53901">
    <property type="entry name" value="Thiolase-like"/>
    <property type="match status" value="1"/>
</dbReference>
<feature type="domain" description="G-patch" evidence="9">
    <location>
        <begin position="2976"/>
        <end position="3027"/>
    </location>
</feature>
<evidence type="ECO:0000256" key="3">
    <source>
        <dbReference type="ARBA" id="ARBA00022679"/>
    </source>
</evidence>
<dbReference type="SUPFAM" id="SSF54928">
    <property type="entry name" value="RNA-binding domain, RBD"/>
    <property type="match status" value="1"/>
</dbReference>
<keyword evidence="1" id="KW-0596">Phosphopantetheine</keyword>
<dbReference type="PROSITE" id="PS50174">
    <property type="entry name" value="G_PATCH"/>
    <property type="match status" value="1"/>
</dbReference>
<feature type="region of interest" description="C-terminal hotdog fold" evidence="6">
    <location>
        <begin position="1484"/>
        <end position="1635"/>
    </location>
</feature>
<keyword evidence="3" id="KW-0808">Transferase</keyword>
<feature type="compositionally biased region" description="Pro residues" evidence="7">
    <location>
        <begin position="2908"/>
        <end position="2918"/>
    </location>
</feature>
<evidence type="ECO:0000256" key="1">
    <source>
        <dbReference type="ARBA" id="ARBA00022450"/>
    </source>
</evidence>
<feature type="domain" description="Ketosynthase family 3 (KS3)" evidence="10">
    <location>
        <begin position="388"/>
        <end position="828"/>
    </location>
</feature>
<feature type="compositionally biased region" description="Gly residues" evidence="7">
    <location>
        <begin position="3020"/>
        <end position="3032"/>
    </location>
</feature>
<sequence length="3219" mass="352347">MTPTCHPQGRSLTGPATLLFGPLALSFDTTHFAQVRKAVVDTGDNKWILETVARLPQVWDTITAALPGLHVPPGRGQLVDVAESFRTGRPLENQSPLPNSLLIPLVVISHLTQYTEFLRRTSPEVDGRIEPFQASNSGKETLGFCTGLLSAFAISSAGSKADFEFYGAVAIRLGLLIGLVVDAYDASSELKASRSLSAAWNSAQAKEEMLRILEGFPGSYVSVDYDENRATVTSAKSDIQELQRRLRAAGITSSELGLYGRFHAESHRPAMASLLQFCDANPEFQFKEASGITIPTRSNNGGEPLTQGSLHRHALESILTEPPKWHQTFSALPQVALADGGMLIISFGSERCVPPSLLRTLSRQVVHVADLDDFGATTVDGVYRTFSDNDIAVVGMSCKVAGAADIEEFWDLLCKAKSQHREVPKERIPFETAFRDVDPKRKWFANLIDGPDKFDHKFFKKSPRESATMDPQQRLLLQVAYQAVEQSGYFHSVDPDRRVGCYIGLCASDYENNVACHPPNAFSATGNLQGFVAGKVSHHFGWTGPGLTIDTACSSSAVAVHQACRAILSGECTAALAGGTHVMTSPGCLYIPNFLVERPEEERPLTLDAAVWFQNLAGASFLSTTGQCKPFDTKADGYCRGEGVGAVFLKKLSAALQDGDQVLGVVAATAVQQNQNCTPIFVPNVPSLSDLFRVVTNDARLRPEQITVVEAHGTGTAVGDPAEYDSIRQVLGGPARTRPLVVSSVKGLVGHIECTSGIVSMIKVLLMVNKGMIPPQASFTNINPAIKAAPADKMAIPTSLRTWETDFRAALINNYGASGSNASMVLTESPSARHRPVIISSPGKAASLRYPFWLCGLDDQSLRRYSQALSAYLSRRASSAEDLSASNIAFNLARQSNRALDRSLIFSAQSVGELRQKLEACHNATSEGASAVRPETKPVVLCFGGQISTFVGLDRHLYETVAVLRKHLDNVDALARSLGVGSIYPDIFERAPIKDIVKLQTVLFAMQYACARSWIDCGLRPVAVMGHSFGELTALCISQVLSVEDTLRMIIGRATLIRDAWGPEKGAMLAVEADLSDVEKLLAGAARANGNGTELVTIACYNGPRGFTLAGPDAAIDAVADAMNKMPNTISIRAKKLNVTNAFHCALVDPLMERLEQGARDLTFREPVIPIERATEFPAQERFTPRFVAEHMRQPVFFNQAVQRLAKRYPSAVFLEAGSSSTITTMAGRALHNPQGSLFQAINISNDNGWNNLVDATVNLWKAGLSVHFWAHQAAQTAQHTPLLLPPYQFDECSHWLELKAPPKAIAMSEAPKARQDVEKQPESLLSFLGYQDSKNRLARFRVNTTVPLYEEFVAGHIIAQTAPICPSIVQLDMAIDALRSIRPDLAASKLEPQMHLVENQSPLCMNPARQVCIETEEEPANPSRSWNFRIFSTEGPGNAGKVMHTTGRVDFCAADDVSLKLEFAGLERLVSHQRYVEMMSSSDVDEILSHRNIYKIFSEIVEYTDDYRGLRKLVAHGNQSAGHVIRKQRRAGSGVDAAYLTEAICQVGGIWVNCMTGRAAEDMFIATGIERWIRSPKPRRDGEQPETYHVLATHHRPSDKAFLTDVFVYEAEDGSLVEAILGINFVKVAKTTMQKLLTRLSPALNQKPPVGDASTHATANGSMQQLQSTVPAPAPAPKCPSPQAEKKQPQKPNVAPKVKAILAELSGLEPDEIKDDSWLADLGIDSLMGMEMAREIETAFGITLPESELMEITDMPGLMRCVQKAVGGDAGHTDDSRAEPESEDLDSGDNRSDSHSIITSSSGNHTDITTPQQESDVDEGELKLSFGTVMEAFNETKALTDERIVEYGQTDYVDKAMPMQTRMCIALTLEAFQELGLPLRDADPGQKFPRISHPKEHARLVEYLYGMLEEAQLIILGDELITRTALPYPTKSSKEVLEELLERFPDQNTADKLTFYAGSNLAQVLLGKTDGIKLIFGTGEGRELVSGLYGEWPLNRMYYRQMEDFLARLASKLDGGAEGPLKILEMGAGTGGTTRWLVPLLASLGIPVEYTFTDLAPSFVAAARKKFKSYPFMRFRTHDIEKAPDSDLVGTQHVIIASNAVHATHSLCESTGNMRKLLRPEGFLLMLEMTRNMYWVDMVFGLFEGWWFFDDGRKHAVADEARWERDLQSVGYGHVDWTDGQRAESKVERLIIAMASGPRCERLQIPSVSSRSANLVARQAIIDSYVRQFTGGFAAVLDDDASARAHPRSNPDGMCVVITGATGSLGSHLVANLACRPDVTRVVCLNRRGKLDAVERQMQALTQKGIFLPADALTKLKILEADLSKPNLGLPSQDYGVILDNATHIVHNAWLMNARWPLKRFEPQLQIMRNLLDVAGDISNCLPRGQKVTFQFVSSIATVGHWPLWTGRPNVPEERMTIESVLPTGYGDAKYICELILDETLHRYPERFRAMTVRPGQVAGSSTTGYWNPMEHFSFLVKSSQTLNAFPDLDGILSWTPADTVAGTLVDLLTLAEASTPYATYHIENPVRQRWKQAIPVLADALAIPGRQIIPLEEWVQRVKEYPRSLEGPDGENPAILLIDFLEDNFVRMSCGGLLLDTTRAREHSKTLANCGPERHPKVRHHHSMPAQPPPPPRAGLSLYANLLDPKEDSGSSISRAPVVSQEALEAVKESEAAKRSSDPALRFQPHPQIRRPQQKTQKPKVGFPKVVAPPPPPPATGANNAASPAAASTPAPAQVKSALANWAPTEEDEYMYGTGEKRARGGRRKRKKKVDEMPVETDWDEIYDPSRPTNVEEYLRSDEKIREVQEWKALLYKHRKRTPERRDSWDSEEEDHRPMNNQFAPPDAYSFAPPPMSPPRASVPDHKTGDDAYARRIAMSQGQAPPPPRSPTPPSPPPPPAQPASGDPSSLPPPPPPPEPDSATISRAPVRYAPPEPATTQTPASAADSADPDAMDEDTYSPAAEEETPQLPTKRPGQKDFAKRLMSKYGWSKGQGLGADSTGILQPLRVQVEKRKKKPDSEGGGWAEPGGGRGRIIASKTGAGSGPGMGESQEEGGKFGPMSNVVVLRHMLDGMQDLQAEMEAGLAQEIGEECGDKYGRVERLRIDVDGRRVYIKFTDQVSALRAVNALDGRVFAGNTIVPQFYDADKFERMIYERGGFPVVPCKRLRGGKTRESRKGKKPTHPTDDDGLVGRSAGLLNPERIGMGDPGSVYSSRGSLVV</sequence>
<protein>
    <recommendedName>
        <fullName evidence="14">Carrier domain-containing protein</fullName>
    </recommendedName>
</protein>
<feature type="compositionally biased region" description="Low complexity" evidence="7">
    <location>
        <begin position="2718"/>
        <end position="2735"/>
    </location>
</feature>
<dbReference type="InterPro" id="IPR014031">
    <property type="entry name" value="Ketoacyl_synth_C"/>
</dbReference>
<dbReference type="InterPro" id="IPR016036">
    <property type="entry name" value="Malonyl_transacylase_ACP-bd"/>
</dbReference>
<dbReference type="InterPro" id="IPR016039">
    <property type="entry name" value="Thiolase-like"/>
</dbReference>
<feature type="region of interest" description="Disordered" evidence="7">
    <location>
        <begin position="1663"/>
        <end position="1695"/>
    </location>
</feature>
<dbReference type="SUPFAM" id="SSF55048">
    <property type="entry name" value="Probable ACP-binding domain of malonyl-CoA ACP transacylase"/>
    <property type="match status" value="1"/>
</dbReference>
<dbReference type="PROSITE" id="PS52004">
    <property type="entry name" value="KS3_2"/>
    <property type="match status" value="1"/>
</dbReference>
<dbReference type="Pfam" id="PF00109">
    <property type="entry name" value="ketoacyl-synt"/>
    <property type="match status" value="2"/>
</dbReference>
<evidence type="ECO:0000313" key="13">
    <source>
        <dbReference type="Proteomes" id="UP000293360"/>
    </source>
</evidence>
<evidence type="ECO:0000256" key="4">
    <source>
        <dbReference type="ARBA" id="ARBA00023268"/>
    </source>
</evidence>
<dbReference type="InterPro" id="IPR035979">
    <property type="entry name" value="RBD_domain_sf"/>
</dbReference>
<evidence type="ECO:0000259" key="10">
    <source>
        <dbReference type="PROSITE" id="PS52004"/>
    </source>
</evidence>
<evidence type="ECO:0000256" key="2">
    <source>
        <dbReference type="ARBA" id="ARBA00022553"/>
    </source>
</evidence>
<dbReference type="InterPro" id="IPR014030">
    <property type="entry name" value="Ketoacyl_synth_N"/>
</dbReference>
<dbReference type="Gene3D" id="3.40.50.720">
    <property type="entry name" value="NAD(P)-binding Rossmann-like Domain"/>
    <property type="match status" value="1"/>
</dbReference>
<comment type="caution">
    <text evidence="12">The sequence shown here is derived from an EMBL/GenBank/DDBJ whole genome shotgun (WGS) entry which is preliminary data.</text>
</comment>
<feature type="region of interest" description="Disordered" evidence="7">
    <location>
        <begin position="2610"/>
        <end position="2640"/>
    </location>
</feature>
<dbReference type="SUPFAM" id="SSF47336">
    <property type="entry name" value="ACP-like"/>
    <property type="match status" value="1"/>
</dbReference>
<feature type="region of interest" description="Disordered" evidence="7">
    <location>
        <begin position="2669"/>
        <end position="2777"/>
    </location>
</feature>